<protein>
    <submittedName>
        <fullName evidence="2">Uncharacterized protein</fullName>
    </submittedName>
</protein>
<feature type="transmembrane region" description="Helical" evidence="1">
    <location>
        <begin position="206"/>
        <end position="233"/>
    </location>
</feature>
<dbReference type="AlphaFoldDB" id="A0A835VZD4"/>
<evidence type="ECO:0000256" key="1">
    <source>
        <dbReference type="SAM" id="Phobius"/>
    </source>
</evidence>
<dbReference type="OrthoDB" id="544056at2759"/>
<feature type="transmembrane region" description="Helical" evidence="1">
    <location>
        <begin position="340"/>
        <end position="360"/>
    </location>
</feature>
<keyword evidence="3" id="KW-1185">Reference proteome</keyword>
<feature type="transmembrane region" description="Helical" evidence="1">
    <location>
        <begin position="118"/>
        <end position="139"/>
    </location>
</feature>
<reference evidence="2" key="1">
    <citation type="journal article" date="2020" name="bioRxiv">
        <title>Comparative genomics of Chlamydomonas.</title>
        <authorList>
            <person name="Craig R.J."/>
            <person name="Hasan A.R."/>
            <person name="Ness R.W."/>
            <person name="Keightley P.D."/>
        </authorList>
    </citation>
    <scope>NUCLEOTIDE SEQUENCE</scope>
    <source>
        <strain evidence="2">SAG 7.73</strain>
    </source>
</reference>
<keyword evidence="1" id="KW-1133">Transmembrane helix</keyword>
<accession>A0A835VZD4</accession>
<organism evidence="2 3">
    <name type="scientific">Chlamydomonas incerta</name>
    <dbReference type="NCBI Taxonomy" id="51695"/>
    <lineage>
        <taxon>Eukaryota</taxon>
        <taxon>Viridiplantae</taxon>
        <taxon>Chlorophyta</taxon>
        <taxon>core chlorophytes</taxon>
        <taxon>Chlorophyceae</taxon>
        <taxon>CS clade</taxon>
        <taxon>Chlamydomonadales</taxon>
        <taxon>Chlamydomonadaceae</taxon>
        <taxon>Chlamydomonas</taxon>
    </lineage>
</organism>
<feature type="transmembrane region" description="Helical" evidence="1">
    <location>
        <begin position="159"/>
        <end position="180"/>
    </location>
</feature>
<evidence type="ECO:0000313" key="2">
    <source>
        <dbReference type="EMBL" id="KAG2431503.1"/>
    </source>
</evidence>
<dbReference type="Proteomes" id="UP000650467">
    <property type="component" value="Unassembled WGS sequence"/>
</dbReference>
<dbReference type="EMBL" id="JAEHOC010000024">
    <property type="protein sequence ID" value="KAG2431503.1"/>
    <property type="molecule type" value="Genomic_DNA"/>
</dbReference>
<keyword evidence="1" id="KW-0472">Membrane</keyword>
<name>A0A835VZD4_CHLIN</name>
<sequence>MCWGWFARNKGYASLQPSRKGRSCSAVYLDAVDRLPYNAYTSLVALVYAALYAPSDFGSDQVWKYTGPHSVVMHLVAGMTEIPFLGGLVNAAEMAATAGGAAPAAPRRHLVSVAAQQALVSLGCLFIQVALPASMLLEWVQEGAASFNDLFDVPADVPLNQPAVLLVSKSVASAYVLYWIHRRDATCALYLLVAAHHLGINRCRTAALLAGCTAVSYMAGIALAYLVTLVVIARCANPQEVVLSGAGALFILDVDDVLTLTSEGFFDSIKALMKQDEEDRAARNAAEDAEAGLLPAAAAAAAAARSAAAAGDEAAVASAVAAAAAEDEEIIGDEPSDYPLVWLGFLFVLALVSFWMYFLYRLHIHPERQADPDGEAAAPPPLEALEAALWRLRGAGGGSVAA</sequence>
<proteinExistence type="predicted"/>
<evidence type="ECO:0000313" key="3">
    <source>
        <dbReference type="Proteomes" id="UP000650467"/>
    </source>
</evidence>
<gene>
    <name evidence="2" type="ORF">HXX76_009517</name>
</gene>
<comment type="caution">
    <text evidence="2">The sequence shown here is derived from an EMBL/GenBank/DDBJ whole genome shotgun (WGS) entry which is preliminary data.</text>
</comment>
<keyword evidence="1" id="KW-0812">Transmembrane</keyword>